<dbReference type="Proteomes" id="UP000287651">
    <property type="component" value="Unassembled WGS sequence"/>
</dbReference>
<gene>
    <name evidence="2" type="ORF">B296_00043855</name>
</gene>
<reference evidence="2 3" key="1">
    <citation type="journal article" date="2014" name="Agronomy (Basel)">
        <title>A Draft Genome Sequence for Ensete ventricosum, the Drought-Tolerant Tree Against Hunger.</title>
        <authorList>
            <person name="Harrison J."/>
            <person name="Moore K.A."/>
            <person name="Paszkiewicz K."/>
            <person name="Jones T."/>
            <person name="Grant M."/>
            <person name="Ambacheew D."/>
            <person name="Muzemil S."/>
            <person name="Studholme D.J."/>
        </authorList>
    </citation>
    <scope>NUCLEOTIDE SEQUENCE [LARGE SCALE GENOMIC DNA]</scope>
</reference>
<organism evidence="2 3">
    <name type="scientific">Ensete ventricosum</name>
    <name type="common">Abyssinian banana</name>
    <name type="synonym">Musa ensete</name>
    <dbReference type="NCBI Taxonomy" id="4639"/>
    <lineage>
        <taxon>Eukaryota</taxon>
        <taxon>Viridiplantae</taxon>
        <taxon>Streptophyta</taxon>
        <taxon>Embryophyta</taxon>
        <taxon>Tracheophyta</taxon>
        <taxon>Spermatophyta</taxon>
        <taxon>Magnoliopsida</taxon>
        <taxon>Liliopsida</taxon>
        <taxon>Zingiberales</taxon>
        <taxon>Musaceae</taxon>
        <taxon>Ensete</taxon>
    </lineage>
</organism>
<protein>
    <submittedName>
        <fullName evidence="2">Uncharacterized protein</fullName>
    </submittedName>
</protein>
<evidence type="ECO:0000313" key="3">
    <source>
        <dbReference type="Proteomes" id="UP000287651"/>
    </source>
</evidence>
<evidence type="ECO:0000313" key="2">
    <source>
        <dbReference type="EMBL" id="RRT48954.1"/>
    </source>
</evidence>
<comment type="caution">
    <text evidence="2">The sequence shown here is derived from an EMBL/GenBank/DDBJ whole genome shotgun (WGS) entry which is preliminary data.</text>
</comment>
<dbReference type="AlphaFoldDB" id="A0A426YB44"/>
<accession>A0A426YB44</accession>
<sequence>MLSVSSGEMSSPVDVQEQMNLPHPPGKSETLSKMVDRGGIVHPTVDVAEILRRWTHALQRIHKQSLHLLEKASTNPVLKLPHLISLAPNSSGKNTHTPKRTAITTQSIQESLPVGTSAESQFTNDQTVSGAKAPLSDTDAALMDF</sequence>
<dbReference type="EMBL" id="AMZH03013620">
    <property type="protein sequence ID" value="RRT48954.1"/>
    <property type="molecule type" value="Genomic_DNA"/>
</dbReference>
<proteinExistence type="predicted"/>
<evidence type="ECO:0000256" key="1">
    <source>
        <dbReference type="SAM" id="MobiDB-lite"/>
    </source>
</evidence>
<name>A0A426YB44_ENSVE</name>
<feature type="region of interest" description="Disordered" evidence="1">
    <location>
        <begin position="1"/>
        <end position="26"/>
    </location>
</feature>